<evidence type="ECO:0000259" key="3">
    <source>
        <dbReference type="SMART" id="SM00065"/>
    </source>
</evidence>
<evidence type="ECO:0000313" key="4">
    <source>
        <dbReference type="EMBL" id="QPC82392.1"/>
    </source>
</evidence>
<proteinExistence type="predicted"/>
<dbReference type="SUPFAM" id="SSF55781">
    <property type="entry name" value="GAF domain-like"/>
    <property type="match status" value="2"/>
</dbReference>
<dbReference type="Proteomes" id="UP000594468">
    <property type="component" value="Chromosome"/>
</dbReference>
<dbReference type="AlphaFoldDB" id="A0A7S8IEB3"/>
<sequence length="550" mass="60630">MNAIWNSIFDVSPYSTITQRHRARIVEIFGLLAVPIALLRIFAIEIDIEGVVLFATLILIGGGIASYFLARRGSLVWAQWLLIVSLMTTLSLIILNNFTGASDMPLVMGLAIAMSGLLLQERGMIVTAVWSLVILVIATLAQGDLTTDFITGLMSVTSYTVLTYLWVQYARVSQQAGYSEEVEARFKLADITTQIVRSITTKQTMQEALTTALELIVKAYDDYYHAQVFLLQPDEVTTSLVASTGDVGKRLLARNHSLAAGSVSIVGQTMLHARPQFSYVDEVNSILRPNDLLPQTVLELGIPLRVGDELIGMLDLQSKKHVVIKDRDLAIFQSLADNLALAINNWQQLETVQEQIEEKELLAEQTRSALREVERLNKRIIGRAWSEYLDQARDVQGLDYDAETEATLPASSWTVSLAEAAQNNTIVHNENTIAVPLLVRGQVIGAMEFEIAGDYSITPEDLELIQEIGQGFGLAAENVRLLEDSQRGAQRQTVINEIGTRLQGKTNVEAILAETAHSLYEAMRAKRVTVRLGTPDNADTPSAVQPEVAQ</sequence>
<gene>
    <name evidence="4" type="ORF">G4Y79_22345</name>
</gene>
<dbReference type="EMBL" id="CP062983">
    <property type="protein sequence ID" value="QPC82392.1"/>
    <property type="molecule type" value="Genomic_DNA"/>
</dbReference>
<organism evidence="4 5">
    <name type="scientific">Phototrophicus methaneseepsis</name>
    <dbReference type="NCBI Taxonomy" id="2710758"/>
    <lineage>
        <taxon>Bacteria</taxon>
        <taxon>Bacillati</taxon>
        <taxon>Chloroflexota</taxon>
        <taxon>Candidatus Thermofontia</taxon>
        <taxon>Phototrophicales</taxon>
        <taxon>Phototrophicaceae</taxon>
        <taxon>Phototrophicus</taxon>
    </lineage>
</organism>
<evidence type="ECO:0000256" key="1">
    <source>
        <dbReference type="SAM" id="Coils"/>
    </source>
</evidence>
<feature type="coiled-coil region" evidence="1">
    <location>
        <begin position="349"/>
        <end position="379"/>
    </location>
</feature>
<keyword evidence="2" id="KW-0472">Membrane</keyword>
<accession>A0A7S8IEB3</accession>
<name>A0A7S8IEB3_9CHLR</name>
<dbReference type="InterPro" id="IPR029016">
    <property type="entry name" value="GAF-like_dom_sf"/>
</dbReference>
<feature type="transmembrane region" description="Helical" evidence="2">
    <location>
        <begin position="50"/>
        <end position="70"/>
    </location>
</feature>
<keyword evidence="1" id="KW-0175">Coiled coil</keyword>
<dbReference type="Gene3D" id="3.30.450.40">
    <property type="match status" value="2"/>
</dbReference>
<protein>
    <submittedName>
        <fullName evidence="4">GAF domain-containing protein</fullName>
    </submittedName>
</protein>
<dbReference type="KEGG" id="pmet:G4Y79_22345"/>
<keyword evidence="2" id="KW-1133">Transmembrane helix</keyword>
<feature type="transmembrane region" description="Helical" evidence="2">
    <location>
        <begin position="77"/>
        <end position="95"/>
    </location>
</feature>
<evidence type="ECO:0000313" key="5">
    <source>
        <dbReference type="Proteomes" id="UP000594468"/>
    </source>
</evidence>
<feature type="domain" description="GAF" evidence="3">
    <location>
        <begin position="204"/>
        <end position="353"/>
    </location>
</feature>
<feature type="transmembrane region" description="Helical" evidence="2">
    <location>
        <begin position="124"/>
        <end position="143"/>
    </location>
</feature>
<dbReference type="RefSeq" id="WP_195170461.1">
    <property type="nucleotide sequence ID" value="NZ_CP062983.1"/>
</dbReference>
<keyword evidence="5" id="KW-1185">Reference proteome</keyword>
<reference evidence="4 5" key="1">
    <citation type="submission" date="2020-02" db="EMBL/GenBank/DDBJ databases">
        <authorList>
            <person name="Zheng R.K."/>
            <person name="Sun C.M."/>
        </authorList>
    </citation>
    <scope>NUCLEOTIDE SEQUENCE [LARGE SCALE GENOMIC DNA]</scope>
    <source>
        <strain evidence="5">rifampicinis</strain>
    </source>
</reference>
<dbReference type="Pfam" id="PF13185">
    <property type="entry name" value="GAF_2"/>
    <property type="match status" value="1"/>
</dbReference>
<dbReference type="InterPro" id="IPR003018">
    <property type="entry name" value="GAF"/>
</dbReference>
<feature type="transmembrane region" description="Helical" evidence="2">
    <location>
        <begin position="149"/>
        <end position="167"/>
    </location>
</feature>
<feature type="transmembrane region" description="Helical" evidence="2">
    <location>
        <begin position="25"/>
        <end position="44"/>
    </location>
</feature>
<keyword evidence="2" id="KW-0812">Transmembrane</keyword>
<evidence type="ECO:0000256" key="2">
    <source>
        <dbReference type="SAM" id="Phobius"/>
    </source>
</evidence>
<dbReference type="SMART" id="SM00065">
    <property type="entry name" value="GAF"/>
    <property type="match status" value="1"/>
</dbReference>